<evidence type="ECO:0000313" key="2">
    <source>
        <dbReference type="EMBL" id="RMI41901.1"/>
    </source>
</evidence>
<proteinExistence type="predicted"/>
<dbReference type="EMBL" id="RFFG01000038">
    <property type="protein sequence ID" value="RMI41901.1"/>
    <property type="molecule type" value="Genomic_DNA"/>
</dbReference>
<comment type="caution">
    <text evidence="2">The sequence shown here is derived from an EMBL/GenBank/DDBJ whole genome shotgun (WGS) entry which is preliminary data.</text>
</comment>
<name>A0A3M2LWU4_9ACTN</name>
<protein>
    <submittedName>
        <fullName evidence="2">Uncharacterized protein</fullName>
    </submittedName>
</protein>
<keyword evidence="3" id="KW-1185">Reference proteome</keyword>
<reference evidence="2 3" key="1">
    <citation type="submission" date="2018-10" db="EMBL/GenBank/DDBJ databases">
        <title>Isolation from soil.</title>
        <authorList>
            <person name="Hu J."/>
        </authorList>
    </citation>
    <scope>NUCLEOTIDE SEQUENCE [LARGE SCALE GENOMIC DNA]</scope>
    <source>
        <strain evidence="2 3">NEAU-Ht49</strain>
    </source>
</reference>
<keyword evidence="1" id="KW-0472">Membrane</keyword>
<keyword evidence="1" id="KW-1133">Transmembrane helix</keyword>
<accession>A0A3M2LWU4</accession>
<evidence type="ECO:0000313" key="3">
    <source>
        <dbReference type="Proteomes" id="UP000282674"/>
    </source>
</evidence>
<dbReference type="AlphaFoldDB" id="A0A3M2LWU4"/>
<sequence>MTQPRDDQVPSLEDEIFSVAATVEKPPPTERPRLRWERPPRLPGRNDLWTGAAGAVSFTLIDLVMMYGPMMMSKRPSTLPQFVALIVVAFGLGSLLVWKVGGRGRPFGFGMMVCWAFLTLVSVGFLTGLDF</sequence>
<dbReference type="Proteomes" id="UP000282674">
    <property type="component" value="Unassembled WGS sequence"/>
</dbReference>
<dbReference type="OrthoDB" id="3478103at2"/>
<feature type="transmembrane region" description="Helical" evidence="1">
    <location>
        <begin position="107"/>
        <end position="129"/>
    </location>
</feature>
<keyword evidence="1" id="KW-0812">Transmembrane</keyword>
<feature type="transmembrane region" description="Helical" evidence="1">
    <location>
        <begin position="82"/>
        <end position="101"/>
    </location>
</feature>
<feature type="transmembrane region" description="Helical" evidence="1">
    <location>
        <begin position="48"/>
        <end position="70"/>
    </location>
</feature>
<dbReference type="RefSeq" id="WP_122196228.1">
    <property type="nucleotide sequence ID" value="NZ_JBHSKC010000030.1"/>
</dbReference>
<gene>
    <name evidence="2" type="ORF">EBO15_21545</name>
</gene>
<organism evidence="2 3">
    <name type="scientific">Actinomadura harenae</name>
    <dbReference type="NCBI Taxonomy" id="2483351"/>
    <lineage>
        <taxon>Bacteria</taxon>
        <taxon>Bacillati</taxon>
        <taxon>Actinomycetota</taxon>
        <taxon>Actinomycetes</taxon>
        <taxon>Streptosporangiales</taxon>
        <taxon>Thermomonosporaceae</taxon>
        <taxon>Actinomadura</taxon>
    </lineage>
</organism>
<evidence type="ECO:0000256" key="1">
    <source>
        <dbReference type="SAM" id="Phobius"/>
    </source>
</evidence>